<keyword evidence="1" id="KW-1133">Transmembrane helix</keyword>
<dbReference type="EMBL" id="JAWDGP010001486">
    <property type="protein sequence ID" value="KAK3791071.1"/>
    <property type="molecule type" value="Genomic_DNA"/>
</dbReference>
<keyword evidence="1" id="KW-0812">Transmembrane</keyword>
<sequence>MFYQCTVFAPGYFYLEPVHLTVLWVAQPSGFSVYGYLIALLLMTEDCQQRCEHKTEGDVDNDCDCHDTLPQSLCCWSQSQVSSAAVLLIVGSCLQELGPPYYKN</sequence>
<comment type="caution">
    <text evidence="2">The sequence shown here is derived from an EMBL/GenBank/DDBJ whole genome shotgun (WGS) entry which is preliminary data.</text>
</comment>
<keyword evidence="1" id="KW-0472">Membrane</keyword>
<evidence type="ECO:0000313" key="2">
    <source>
        <dbReference type="EMBL" id="KAK3791071.1"/>
    </source>
</evidence>
<organism evidence="2 3">
    <name type="scientific">Elysia crispata</name>
    <name type="common">lettuce slug</name>
    <dbReference type="NCBI Taxonomy" id="231223"/>
    <lineage>
        <taxon>Eukaryota</taxon>
        <taxon>Metazoa</taxon>
        <taxon>Spiralia</taxon>
        <taxon>Lophotrochozoa</taxon>
        <taxon>Mollusca</taxon>
        <taxon>Gastropoda</taxon>
        <taxon>Heterobranchia</taxon>
        <taxon>Euthyneura</taxon>
        <taxon>Panpulmonata</taxon>
        <taxon>Sacoglossa</taxon>
        <taxon>Placobranchoidea</taxon>
        <taxon>Plakobranchidae</taxon>
        <taxon>Elysia</taxon>
    </lineage>
</organism>
<reference evidence="2" key="1">
    <citation type="journal article" date="2023" name="G3 (Bethesda)">
        <title>A reference genome for the long-term kleptoplast-retaining sea slug Elysia crispata morphotype clarki.</title>
        <authorList>
            <person name="Eastman K.E."/>
            <person name="Pendleton A.L."/>
            <person name="Shaikh M.A."/>
            <person name="Suttiyut T."/>
            <person name="Ogas R."/>
            <person name="Tomko P."/>
            <person name="Gavelis G."/>
            <person name="Widhalm J.R."/>
            <person name="Wisecaver J.H."/>
        </authorList>
    </citation>
    <scope>NUCLEOTIDE SEQUENCE</scope>
    <source>
        <strain evidence="2">ECLA1</strain>
    </source>
</reference>
<dbReference type="Proteomes" id="UP001283361">
    <property type="component" value="Unassembled WGS sequence"/>
</dbReference>
<accession>A0AAE1E1P3</accession>
<feature type="transmembrane region" description="Helical" evidence="1">
    <location>
        <begin position="22"/>
        <end position="44"/>
    </location>
</feature>
<gene>
    <name evidence="2" type="ORF">RRG08_010475</name>
</gene>
<protein>
    <submittedName>
        <fullName evidence="2">Uncharacterized protein</fullName>
    </submittedName>
</protein>
<evidence type="ECO:0000256" key="1">
    <source>
        <dbReference type="SAM" id="Phobius"/>
    </source>
</evidence>
<dbReference type="AlphaFoldDB" id="A0AAE1E1P3"/>
<proteinExistence type="predicted"/>
<name>A0AAE1E1P3_9GAST</name>
<evidence type="ECO:0000313" key="3">
    <source>
        <dbReference type="Proteomes" id="UP001283361"/>
    </source>
</evidence>
<keyword evidence="3" id="KW-1185">Reference proteome</keyword>